<dbReference type="InterPro" id="IPR039078">
    <property type="entry name" value="GIP"/>
</dbReference>
<dbReference type="GO" id="GO:0009749">
    <property type="term" value="P:response to glucose"/>
    <property type="evidence" value="ECO:0007669"/>
    <property type="project" value="InterPro"/>
</dbReference>
<reference evidence="9" key="1">
    <citation type="journal article" date="2010" name="Science">
        <title>The genome of the Western clawed frog Xenopus tropicalis.</title>
        <authorList>
            <person name="Hellsten U."/>
            <person name="Harland R.M."/>
            <person name="Gilchrist M.J."/>
            <person name="Hendrix D."/>
            <person name="Jurka J."/>
            <person name="Kapitonov V."/>
            <person name="Ovcharenko I."/>
            <person name="Putnam N.H."/>
            <person name="Shu S."/>
            <person name="Taher L."/>
            <person name="Blitz I.L."/>
            <person name="Blumberg B."/>
            <person name="Dichmann D.S."/>
            <person name="Dubchak I."/>
            <person name="Amaya E."/>
            <person name="Detter J.C."/>
            <person name="Fletcher R."/>
            <person name="Gerhard D.S."/>
            <person name="Goodstein D."/>
            <person name="Graves T."/>
            <person name="Grigoriev I.V."/>
            <person name="Grimwood J."/>
            <person name="Kawashima T."/>
            <person name="Lindquist E."/>
            <person name="Lucas S.M."/>
            <person name="Mead P.E."/>
            <person name="Mitros T."/>
            <person name="Ogino H."/>
            <person name="Ohta Y."/>
            <person name="Poliakov A.V."/>
            <person name="Pollet N."/>
            <person name="Robert J."/>
            <person name="Salamov A."/>
            <person name="Sater A.K."/>
            <person name="Schmutz J."/>
            <person name="Terry A."/>
            <person name="Vize P.D."/>
            <person name="Warren W.C."/>
            <person name="Wells D."/>
            <person name="Wills A."/>
            <person name="Wilson R.K."/>
            <person name="Zimmerman L.B."/>
            <person name="Zorn A.M."/>
            <person name="Grainger R."/>
            <person name="Grammer T."/>
            <person name="Khokha M.K."/>
            <person name="Richardson P.M."/>
            <person name="Rokhsar D.S."/>
        </authorList>
    </citation>
    <scope>NUCLEOTIDE SEQUENCE [LARGE SCALE GENOMIC DNA]</scope>
    <source>
        <strain evidence="9">Nigerian</strain>
    </source>
</reference>
<dbReference type="GO" id="GO:0042594">
    <property type="term" value="P:response to starvation"/>
    <property type="evidence" value="ECO:0000318"/>
    <property type="project" value="GO_Central"/>
</dbReference>
<dbReference type="GeneID" id="100036740"/>
<dbReference type="Reactome" id="R-XTR-400511">
    <property type="pathway name" value="Synthesis, secretion, and inactivation of Glucose-dependent Insulinotropic Polypeptide (GIP)"/>
</dbReference>
<comment type="function">
    <text evidence="1">Potent stimulator of insulin secretion and relatively poor inhibitor of gastric acid secretion.</text>
</comment>
<dbReference type="Reactome" id="R-XTR-420092">
    <property type="pathway name" value="Glucagon-type ligand receptors"/>
</dbReference>
<evidence type="ECO:0000259" key="8">
    <source>
        <dbReference type="Pfam" id="PF00123"/>
    </source>
</evidence>
<dbReference type="PANTHER" id="PTHR15211:SF0">
    <property type="entry name" value="GASTRIC INHIBITORY POLYPEPTIDE"/>
    <property type="match status" value="1"/>
</dbReference>
<keyword evidence="6" id="KW-0372">Hormone</keyword>
<dbReference type="OMA" id="WIRTTGH"/>
<dbReference type="GO" id="GO:0042304">
    <property type="term" value="P:regulation of fatty acid biosynthetic process"/>
    <property type="evidence" value="ECO:0007669"/>
    <property type="project" value="InterPro"/>
</dbReference>
<comment type="subcellular location">
    <subcellularLocation>
        <location evidence="2">Secreted</location>
    </subcellularLocation>
</comment>
<keyword evidence="10" id="KW-1185">Reference proteome</keyword>
<dbReference type="GeneTree" id="ENSGT00390000005121"/>
<dbReference type="Proteomes" id="UP000008143">
    <property type="component" value="Chromosome 10"/>
</dbReference>
<dbReference type="PANTHER" id="PTHR15211">
    <property type="entry name" value="GLUCOSE-DEPENDENT INSULINOTROPIC POLYPEPTIDE"/>
    <property type="match status" value="1"/>
</dbReference>
<evidence type="ECO:0000256" key="7">
    <source>
        <dbReference type="ARBA" id="ARBA00031537"/>
    </source>
</evidence>
<organism evidence="9">
    <name type="scientific">Xenopus tropicalis</name>
    <name type="common">Western clawed frog</name>
    <name type="synonym">Silurana tropicalis</name>
    <dbReference type="NCBI Taxonomy" id="8364"/>
    <lineage>
        <taxon>Eukaryota</taxon>
        <taxon>Metazoa</taxon>
        <taxon>Chordata</taxon>
        <taxon>Craniata</taxon>
        <taxon>Vertebrata</taxon>
        <taxon>Euteleostomi</taxon>
        <taxon>Amphibia</taxon>
        <taxon>Batrachia</taxon>
        <taxon>Anura</taxon>
        <taxon>Pipoidea</taxon>
        <taxon>Pipidae</taxon>
        <taxon>Xenopodinae</taxon>
        <taxon>Xenopus</taxon>
        <taxon>Silurana</taxon>
    </lineage>
</organism>
<feature type="domain" description="Glucagon / GIP / secretin / VIP family" evidence="8">
    <location>
        <begin position="57"/>
        <end position="85"/>
    </location>
</feature>
<evidence type="ECO:0000256" key="6">
    <source>
        <dbReference type="ARBA" id="ARBA00022702"/>
    </source>
</evidence>
<dbReference type="AlphaFoldDB" id="A0A6I8PZZ0"/>
<protein>
    <recommendedName>
        <fullName evidence="4">Gastric inhibitory polypeptide</fullName>
    </recommendedName>
    <alternativeName>
        <fullName evidence="7">Glucose-dependent insulinotropic polypeptide</fullName>
    </alternativeName>
</protein>
<dbReference type="CTD" id="2695"/>
<dbReference type="OrthoDB" id="8874823at2759"/>
<keyword evidence="5" id="KW-0964">Secreted</keyword>
<gene>
    <name evidence="11 12" type="primary">gip</name>
    <name evidence="11" type="synonym">xgip</name>
</gene>
<comment type="similarity">
    <text evidence="3">Belongs to the glucagon family.</text>
</comment>
<dbReference type="RefSeq" id="XP_012826941.2">
    <property type="nucleotide sequence ID" value="XM_012971487.2"/>
</dbReference>
<dbReference type="Reactome" id="R-XTR-418555">
    <property type="pathway name" value="G alpha (s) signalling events"/>
</dbReference>
<name>A0A6I8PZZ0_XENTR</name>
<evidence type="ECO:0000313" key="11">
    <source>
        <dbReference type="RefSeq" id="XP_012826941.2"/>
    </source>
</evidence>
<reference evidence="11" key="3">
    <citation type="submission" date="2025-04" db="UniProtKB">
        <authorList>
            <consortium name="RefSeq"/>
        </authorList>
    </citation>
    <scope>IDENTIFICATION</scope>
    <source>
        <strain evidence="11">Nigerian</strain>
        <tissue evidence="11">Liver and blood</tissue>
    </source>
</reference>
<dbReference type="AGR" id="Xenbase:XB-GENE-955909"/>
<evidence type="ECO:0000256" key="1">
    <source>
        <dbReference type="ARBA" id="ARBA00002766"/>
    </source>
</evidence>
<dbReference type="GO" id="GO:0031769">
    <property type="term" value="F:glucagon receptor binding"/>
    <property type="evidence" value="ECO:0000318"/>
    <property type="project" value="GO_Central"/>
</dbReference>
<evidence type="ECO:0000313" key="9">
    <source>
        <dbReference type="Ensembl" id="ENSXETP00000062079"/>
    </source>
</evidence>
<accession>A0A6I8PZZ0</accession>
<dbReference type="Xenbase" id="XB-GENE-955909">
    <property type="gene designation" value="gip"/>
</dbReference>
<evidence type="ECO:0000313" key="12">
    <source>
        <dbReference type="Xenbase" id="XB-GENE-955909"/>
    </source>
</evidence>
<dbReference type="Pfam" id="PF00123">
    <property type="entry name" value="Hormone_2"/>
    <property type="match status" value="1"/>
</dbReference>
<dbReference type="Gene3D" id="6.10.250.590">
    <property type="match status" value="1"/>
</dbReference>
<reference evidence="9" key="2">
    <citation type="submission" date="2020-05" db="UniProtKB">
        <authorList>
            <consortium name="Ensembl"/>
        </authorList>
    </citation>
    <scope>IDENTIFICATION</scope>
</reference>
<dbReference type="InterPro" id="IPR000532">
    <property type="entry name" value="Glucagon_GIP_secretin_VIP"/>
</dbReference>
<evidence type="ECO:0000256" key="4">
    <source>
        <dbReference type="ARBA" id="ARBA00013490"/>
    </source>
</evidence>
<dbReference type="GO" id="GO:0005615">
    <property type="term" value="C:extracellular space"/>
    <property type="evidence" value="ECO:0000318"/>
    <property type="project" value="GO_Central"/>
</dbReference>
<evidence type="ECO:0000313" key="10">
    <source>
        <dbReference type="Proteomes" id="UP000008143"/>
    </source>
</evidence>
<dbReference type="GO" id="GO:0050796">
    <property type="term" value="P:regulation of insulin secretion"/>
    <property type="evidence" value="ECO:0007669"/>
    <property type="project" value="InterPro"/>
</dbReference>
<proteinExistence type="inferred from homology"/>
<dbReference type="Bgee" id="ENSXETG00000031431">
    <property type="expression patterns" value="Expressed in egg cell and 1 other cell type or tissue"/>
</dbReference>
<evidence type="ECO:0000256" key="3">
    <source>
        <dbReference type="ARBA" id="ARBA00008369"/>
    </source>
</evidence>
<evidence type="ECO:0000256" key="2">
    <source>
        <dbReference type="ARBA" id="ARBA00004613"/>
    </source>
</evidence>
<dbReference type="GO" id="GO:0005179">
    <property type="term" value="F:hormone activity"/>
    <property type="evidence" value="ECO:0007669"/>
    <property type="project" value="UniProtKB-KW"/>
</dbReference>
<sequence length="166" mass="19615">MGWIRTTGHCQHSKKKMMSLKYAAFLLTFIIFNTAKADENKMKAAVNDERPQPLQRRYSEAILASDYSRSVDNMLKKNFVDWLLARREKKSENASEATKREADFQLPDVNMKEKEAQEGFERNTNYFTWLMRNKHRESAYNEAKTMLNQEFVDLLILTDLCKQRFS</sequence>
<evidence type="ECO:0000256" key="5">
    <source>
        <dbReference type="ARBA" id="ARBA00022525"/>
    </source>
</evidence>
<dbReference type="Ensembl" id="ENSXETT00000062069">
    <property type="protein sequence ID" value="ENSXETP00000062079"/>
    <property type="gene ID" value="ENSXETG00000031431"/>
</dbReference>